<accession>A0A3N5DNY8</accession>
<dbReference type="Pfam" id="PF00144">
    <property type="entry name" value="Beta-lactamase"/>
    <property type="match status" value="1"/>
</dbReference>
<dbReference type="InterPro" id="IPR006311">
    <property type="entry name" value="TAT_signal"/>
</dbReference>
<reference evidence="2 3" key="1">
    <citation type="submission" date="2018-11" db="EMBL/GenBank/DDBJ databases">
        <title>Erythrobacter spongiae sp. nov., isolated from a marine sponge.</title>
        <authorList>
            <person name="Zhuang L."/>
            <person name="Luo L."/>
        </authorList>
    </citation>
    <scope>NUCLEOTIDE SEQUENCE [LARGE SCALE GENOMIC DNA]</scope>
    <source>
        <strain evidence="2 3">HN-E23</strain>
    </source>
</reference>
<dbReference type="Gene3D" id="3.40.710.10">
    <property type="entry name" value="DD-peptidase/beta-lactamase superfamily"/>
    <property type="match status" value="1"/>
</dbReference>
<dbReference type="PANTHER" id="PTHR43283:SF3">
    <property type="entry name" value="BETA-LACTAMASE FAMILY PROTEIN (AFU_ORTHOLOGUE AFUA_5G07500)"/>
    <property type="match status" value="1"/>
</dbReference>
<evidence type="ECO:0000313" key="3">
    <source>
        <dbReference type="Proteomes" id="UP000275232"/>
    </source>
</evidence>
<dbReference type="SUPFAM" id="SSF56601">
    <property type="entry name" value="beta-lactamase/transpeptidase-like"/>
    <property type="match status" value="1"/>
</dbReference>
<dbReference type="PROSITE" id="PS51318">
    <property type="entry name" value="TAT"/>
    <property type="match status" value="1"/>
</dbReference>
<keyword evidence="3" id="KW-1185">Reference proteome</keyword>
<dbReference type="InterPro" id="IPR012338">
    <property type="entry name" value="Beta-lactam/transpept-like"/>
</dbReference>
<proteinExistence type="predicted"/>
<feature type="domain" description="Beta-lactamase-related" evidence="1">
    <location>
        <begin position="48"/>
        <end position="407"/>
    </location>
</feature>
<dbReference type="OrthoDB" id="9808046at2"/>
<sequence>MTSAISHALSRRSLIRGGALLGAGAIAGLPLAGAALAQDASGRWPAVARMVGAYVDNRRVSGMVATMGFGQARADTIARGTKTFAGDDPVGPDSLFRIYSMTKPITGMAAMMCIDDGLMALDQPLYEIIPAFRTMRVQKRYDGPITADNLEPARRPITIRHLLTHTAGLAYGIIQSGPIREAYSRRGLVPGQVSRLELAQAIMGGTPTDSLADFAQGVAEMPLVYQPGTRWSYSVALDVMGRVIEVVSGQDFDAFLRQRIFDPAGMTSTWFRVPRGEAGRLTGNYFLMGGFPIPLDMPRNSVFLDEPAFPAGGAGLVSSPSDYDRFLRMLAGYGEIDGRRVMSEAAVRMGTRDLFPDTLATNGGFTSNGLTFGFGAGGLVGKGDAEGLYGWFGAAGTSGLVNMRRALRHNLMTQYMPAEAYPTQSEFPQAVARDAARLLQS</sequence>
<evidence type="ECO:0000313" key="2">
    <source>
        <dbReference type="EMBL" id="RPF70801.1"/>
    </source>
</evidence>
<keyword evidence="2" id="KW-0378">Hydrolase</keyword>
<protein>
    <submittedName>
        <fullName evidence="2">Class A beta-lactamase-related serine hydrolase</fullName>
    </submittedName>
</protein>
<dbReference type="InterPro" id="IPR050789">
    <property type="entry name" value="Diverse_Enzym_Activities"/>
</dbReference>
<evidence type="ECO:0000259" key="1">
    <source>
        <dbReference type="Pfam" id="PF00144"/>
    </source>
</evidence>
<name>A0A3N5DNY8_9SPHN</name>
<gene>
    <name evidence="2" type="ORF">EG799_03575</name>
</gene>
<dbReference type="InterPro" id="IPR001466">
    <property type="entry name" value="Beta-lactam-related"/>
</dbReference>
<comment type="caution">
    <text evidence="2">The sequence shown here is derived from an EMBL/GenBank/DDBJ whole genome shotgun (WGS) entry which is preliminary data.</text>
</comment>
<dbReference type="GO" id="GO:0016787">
    <property type="term" value="F:hydrolase activity"/>
    <property type="evidence" value="ECO:0007669"/>
    <property type="project" value="UniProtKB-KW"/>
</dbReference>
<dbReference type="EMBL" id="RPFZ01000001">
    <property type="protein sequence ID" value="RPF70801.1"/>
    <property type="molecule type" value="Genomic_DNA"/>
</dbReference>
<dbReference type="AlphaFoldDB" id="A0A3N5DNY8"/>
<dbReference type="PANTHER" id="PTHR43283">
    <property type="entry name" value="BETA-LACTAMASE-RELATED"/>
    <property type="match status" value="1"/>
</dbReference>
<organism evidence="2 3">
    <name type="scientific">Aurantiacibacter spongiae</name>
    <dbReference type="NCBI Taxonomy" id="2488860"/>
    <lineage>
        <taxon>Bacteria</taxon>
        <taxon>Pseudomonadati</taxon>
        <taxon>Pseudomonadota</taxon>
        <taxon>Alphaproteobacteria</taxon>
        <taxon>Sphingomonadales</taxon>
        <taxon>Erythrobacteraceae</taxon>
        <taxon>Aurantiacibacter</taxon>
    </lineage>
</organism>
<dbReference type="RefSeq" id="WP_123878623.1">
    <property type="nucleotide sequence ID" value="NZ_RPFZ01000001.1"/>
</dbReference>
<dbReference type="Proteomes" id="UP000275232">
    <property type="component" value="Unassembled WGS sequence"/>
</dbReference>